<dbReference type="Proteomes" id="UP001211522">
    <property type="component" value="Unassembled WGS sequence"/>
</dbReference>
<dbReference type="InterPro" id="IPR050090">
    <property type="entry name" value="Tyrosine_recombinase_XerCD"/>
</dbReference>
<dbReference type="PANTHER" id="PTHR30349">
    <property type="entry name" value="PHAGE INTEGRASE-RELATED"/>
    <property type="match status" value="1"/>
</dbReference>
<dbReference type="SUPFAM" id="SSF56349">
    <property type="entry name" value="DNA breaking-rejoining enzymes"/>
    <property type="match status" value="1"/>
</dbReference>
<dbReference type="CDD" id="cd01185">
    <property type="entry name" value="INTN1_C_like"/>
    <property type="match status" value="1"/>
</dbReference>
<evidence type="ECO:0000256" key="2">
    <source>
        <dbReference type="ARBA" id="ARBA00023125"/>
    </source>
</evidence>
<keyword evidence="2" id="KW-0238">DNA-binding</keyword>
<dbReference type="GO" id="GO:0003677">
    <property type="term" value="F:DNA binding"/>
    <property type="evidence" value="ECO:0007669"/>
    <property type="project" value="UniProtKB-KW"/>
</dbReference>
<dbReference type="InterPro" id="IPR002104">
    <property type="entry name" value="Integrase_catalytic"/>
</dbReference>
<evidence type="ECO:0000313" key="5">
    <source>
        <dbReference type="EMBL" id="MDB9137340.1"/>
    </source>
</evidence>
<dbReference type="RefSeq" id="WP_272060085.1">
    <property type="nucleotide sequence ID" value="NZ_JAQMPX010000016.1"/>
</dbReference>
<dbReference type="InterPro" id="IPR011010">
    <property type="entry name" value="DNA_brk_join_enz"/>
</dbReference>
<dbReference type="InterPro" id="IPR035386">
    <property type="entry name" value="Arm-DNA-bind_5"/>
</dbReference>
<comment type="caution">
    <text evidence="5">The sequence shown here is derived from an EMBL/GenBank/DDBJ whole genome shotgun (WGS) entry which is preliminary data.</text>
</comment>
<evidence type="ECO:0000256" key="3">
    <source>
        <dbReference type="ARBA" id="ARBA00023172"/>
    </source>
</evidence>
<dbReference type="Gene3D" id="1.10.150.130">
    <property type="match status" value="1"/>
</dbReference>
<sequence length="387" mass="44333">MSKKKTELSTKEKQPVKIRYKKLANGNLSIYLDIYQNGKRNYKFLKLYLVPETNEKAKAINRKNMDLAEAIKAPMIIQLNTTIHGLSNQKESSKILLRDYIRSFAETKGKSTQQNLNSLVYHLERSKGTDIQIGKVDKYYIMDFIEYLEDAQIEHTQRNKGRKLSKNSQAMYFKCLKMVLDEAVSDHIIPLNPILSIKKKYRPSAEKAPKREFLTEDELRRFAGTDHPNELLKRAFMIGCLTGLRLCDIKQMKWSNIGVVKNGIECISLVQEKTNDPVDIPLNENIRKWLPEQGNASMEDLVFSGLITLGRSNEILPKWAEKAGINKHLTFHCSRHTFAVLAIAKKVDIYTVSKLLGHQSITVTEIYTEVLDNSKKEAMEAIGKINV</sequence>
<evidence type="ECO:0000256" key="1">
    <source>
        <dbReference type="ARBA" id="ARBA00008857"/>
    </source>
</evidence>
<feature type="domain" description="Tyr recombinase" evidence="4">
    <location>
        <begin position="209"/>
        <end position="380"/>
    </location>
</feature>
<keyword evidence="3" id="KW-0233">DNA recombination</keyword>
<dbReference type="Pfam" id="PF17293">
    <property type="entry name" value="Arm-DNA-bind_5"/>
    <property type="match status" value="1"/>
</dbReference>
<proteinExistence type="inferred from homology"/>
<protein>
    <submittedName>
        <fullName evidence="5">Site-specific integrase</fullName>
    </submittedName>
</protein>
<dbReference type="EMBL" id="JAQMPX010000016">
    <property type="protein sequence ID" value="MDB9137340.1"/>
    <property type="molecule type" value="Genomic_DNA"/>
</dbReference>
<gene>
    <name evidence="5" type="ORF">PN612_02305</name>
</gene>
<dbReference type="InterPro" id="IPR013762">
    <property type="entry name" value="Integrase-like_cat_sf"/>
</dbReference>
<dbReference type="AlphaFoldDB" id="A0AAW6F1P7"/>
<dbReference type="InterPro" id="IPR025269">
    <property type="entry name" value="SAM-like_dom"/>
</dbReference>
<dbReference type="GO" id="GO:0015074">
    <property type="term" value="P:DNA integration"/>
    <property type="evidence" value="ECO:0007669"/>
    <property type="project" value="InterPro"/>
</dbReference>
<dbReference type="Gene3D" id="1.10.443.10">
    <property type="entry name" value="Intergrase catalytic core"/>
    <property type="match status" value="1"/>
</dbReference>
<dbReference type="PROSITE" id="PS51898">
    <property type="entry name" value="TYR_RECOMBINASE"/>
    <property type="match status" value="1"/>
</dbReference>
<dbReference type="InterPro" id="IPR010998">
    <property type="entry name" value="Integrase_recombinase_N"/>
</dbReference>
<comment type="similarity">
    <text evidence="1">Belongs to the 'phage' integrase family.</text>
</comment>
<dbReference type="GO" id="GO:0006310">
    <property type="term" value="P:DNA recombination"/>
    <property type="evidence" value="ECO:0007669"/>
    <property type="project" value="UniProtKB-KW"/>
</dbReference>
<evidence type="ECO:0000313" key="6">
    <source>
        <dbReference type="Proteomes" id="UP001211522"/>
    </source>
</evidence>
<dbReference type="Pfam" id="PF00589">
    <property type="entry name" value="Phage_integrase"/>
    <property type="match status" value="1"/>
</dbReference>
<dbReference type="Pfam" id="PF13102">
    <property type="entry name" value="Phage_int_SAM_5"/>
    <property type="match status" value="1"/>
</dbReference>
<accession>A0AAW6F1P7</accession>
<dbReference type="PANTHER" id="PTHR30349:SF64">
    <property type="entry name" value="PROPHAGE INTEGRASE INTD-RELATED"/>
    <property type="match status" value="1"/>
</dbReference>
<evidence type="ECO:0000259" key="4">
    <source>
        <dbReference type="PROSITE" id="PS51898"/>
    </source>
</evidence>
<organism evidence="5 6">
    <name type="scientific">Parabacteroides distasonis</name>
    <dbReference type="NCBI Taxonomy" id="823"/>
    <lineage>
        <taxon>Bacteria</taxon>
        <taxon>Pseudomonadati</taxon>
        <taxon>Bacteroidota</taxon>
        <taxon>Bacteroidia</taxon>
        <taxon>Bacteroidales</taxon>
        <taxon>Tannerellaceae</taxon>
        <taxon>Parabacteroides</taxon>
    </lineage>
</organism>
<name>A0AAW6F1P7_PARDI</name>
<reference evidence="5" key="1">
    <citation type="submission" date="2023-01" db="EMBL/GenBank/DDBJ databases">
        <title>Human gut microbiome strain richness.</title>
        <authorList>
            <person name="Chen-Liaw A."/>
        </authorList>
    </citation>
    <scope>NUCLEOTIDE SEQUENCE</scope>
    <source>
        <strain evidence="5">D35st1_E5_D35t1_190705</strain>
    </source>
</reference>